<dbReference type="PROSITE" id="PS51318">
    <property type="entry name" value="TAT"/>
    <property type="match status" value="1"/>
</dbReference>
<accession>A0ABU9IYN5</accession>
<name>A0ABU9IYN5_9GAMM</name>
<keyword evidence="2" id="KW-0106">Calcium</keyword>
<proteinExistence type="predicted"/>
<dbReference type="InterPro" id="IPR006311">
    <property type="entry name" value="TAT_signal"/>
</dbReference>
<evidence type="ECO:0000313" key="4">
    <source>
        <dbReference type="EMBL" id="MEL1263764.1"/>
    </source>
</evidence>
<dbReference type="Proteomes" id="UP001459204">
    <property type="component" value="Unassembled WGS sequence"/>
</dbReference>
<feature type="domain" description="PilY1 beta-propeller" evidence="3">
    <location>
        <begin position="729"/>
        <end position="1077"/>
    </location>
</feature>
<sequence>MASRRRILSLSAAALAVLGVAGYFVYSVFAAQGQGTLSQSPLNIESQTPPAFIMALDDSGSMNWETLNNTRDGVFTWRNNSFFNGTTPWGYGDVGSDRPRYLMLFPYSGRNNEQNSVPPIDRYGFARSPQFNPAYFDPTIDYQPWKREDGTTYQTINPAAAPADARPAGVNNKINTVFNLTQNVRNADNGWRFRVHNGMVLPRNLVYRLPDNDNRCGNIPKTSGNWVSLGADTTVNNVTDDNTGCRLAIEYFPATFYLTTPTLAGYSATPQTIANAQGMPAGTTLYKYEIRPENYEAGEYEKAIQNFANYFTYYRTRRDALVSALTNSLVDVNNMRVGWFWINDRRAVTMRSMANVTQRQALFNEIYTLRADGSTPSRQAVNYLGNQFRRDPRTDPGAPVQLQCQKNAGMLFTDGYINDGSSPNVGGNLDGGLGAPFADAVSNTMADIVVPFYQNSLVPGIEANAVRVPEACRVTPPALPPKNLDCQTNLHMNFYGVTLGTQGRMFGVSYLPDETNPAVITPDPYTNPPSWHNARVDLDPHAVDEMWHATLNTRGEMINAKTPAAVTAAMRRVLSVVGSGATPSGSIALTGARIGEGSVTVIPFYESRNEGTDWYSRLTAQNVSNNPITGEVTYSFAWEGSAELPEDHTERNILANGASGVVPFSATNITLADLCNSGSPMSRCTAEMISGPGSRLNISLIEAIAYLRGDTALEVRNTGGKLRDRSTRLGDIVNSSPVVTSPNDDFGYRSLRNRQGDGTYSYPYQASYNAFLTSKKSADRPVVYAGANDGMLHAFNGKTGDEYFAYIPRTALGHMGNLLFPYRAIDQNDQVFQHRYYVDGPVVVSDAHYSGSWKSVLVGTAGAGGRGVFALNVTNPGSFDASSVLWDINDRSADINIRNNIGHVLGRPVIVPVKNAAGTVSWKAIFGNGYGSVNNDAVLFVVDIGNGNVTMIRAEEASQAAVPNGLGNVIVLDRYVGTSGDAGRDGYADTVYAGDQNGAVWKFDLRNNSVPANPFFIATDADTGGNRQAILGGFEAASGPGGGVMLFFGTGSFSFEGDKADSQLQTLYGVLDRPGATVAGRSSLVRQTIVSDNALTGARITSTSPMTPGKLGWYLDLGVTSGGNTARGGERFVGYPRIESGVVFFPTYEPNNTTTCGGDGANRLYGLSALNGGAALHAVRVGTPDGAVPGAGTGGFKLDTGGTAPVKDVAVMSTPRVSPLGATPTPAEEAAALSARCWMVVQVAGAPPLYVPRPCGRQSWRQVR</sequence>
<evidence type="ECO:0000256" key="1">
    <source>
        <dbReference type="ARBA" id="ARBA00022723"/>
    </source>
</evidence>
<gene>
    <name evidence="4" type="ORF">AAD027_05155</name>
</gene>
<evidence type="ECO:0000313" key="5">
    <source>
        <dbReference type="Proteomes" id="UP001459204"/>
    </source>
</evidence>
<keyword evidence="5" id="KW-1185">Reference proteome</keyword>
<dbReference type="Pfam" id="PF05567">
    <property type="entry name" value="T4P_PilY1"/>
    <property type="match status" value="1"/>
</dbReference>
<evidence type="ECO:0000259" key="3">
    <source>
        <dbReference type="Pfam" id="PF05567"/>
    </source>
</evidence>
<evidence type="ECO:0000256" key="2">
    <source>
        <dbReference type="ARBA" id="ARBA00022837"/>
    </source>
</evidence>
<dbReference type="EMBL" id="JBBWWT010000002">
    <property type="protein sequence ID" value="MEL1263764.1"/>
    <property type="molecule type" value="Genomic_DNA"/>
</dbReference>
<organism evidence="4 5">
    <name type="scientific">Pseudoxanthomonas putridarboris</name>
    <dbReference type="NCBI Taxonomy" id="752605"/>
    <lineage>
        <taxon>Bacteria</taxon>
        <taxon>Pseudomonadati</taxon>
        <taxon>Pseudomonadota</taxon>
        <taxon>Gammaproteobacteria</taxon>
        <taxon>Lysobacterales</taxon>
        <taxon>Lysobacteraceae</taxon>
        <taxon>Pseudoxanthomonas</taxon>
    </lineage>
</organism>
<comment type="caution">
    <text evidence="4">The sequence shown here is derived from an EMBL/GenBank/DDBJ whole genome shotgun (WGS) entry which is preliminary data.</text>
</comment>
<dbReference type="RefSeq" id="WP_341724952.1">
    <property type="nucleotide sequence ID" value="NZ_JBBWWT010000002.1"/>
</dbReference>
<dbReference type="InterPro" id="IPR008707">
    <property type="entry name" value="B-propeller_PilY1"/>
</dbReference>
<protein>
    <submittedName>
        <fullName evidence="4">PilC/PilY family type IV pilus protein</fullName>
    </submittedName>
</protein>
<keyword evidence="1" id="KW-0479">Metal-binding</keyword>
<reference evidence="4 5" key="1">
    <citation type="submission" date="2024-04" db="EMBL/GenBank/DDBJ databases">
        <title>Draft genome sequence of Pseudoxanthomonas putridarboris WD12.</title>
        <authorList>
            <person name="Oh J."/>
        </authorList>
    </citation>
    <scope>NUCLEOTIDE SEQUENCE [LARGE SCALE GENOMIC DNA]</scope>
    <source>
        <strain evidence="4 5">WD12</strain>
    </source>
</reference>